<dbReference type="EMBL" id="LAZR01006110">
    <property type="protein sequence ID" value="KKM94660.1"/>
    <property type="molecule type" value="Genomic_DNA"/>
</dbReference>
<dbReference type="InterPro" id="IPR023614">
    <property type="entry name" value="Porin_dom_sf"/>
</dbReference>
<gene>
    <name evidence="2" type="ORF">LCGC14_1196080</name>
</gene>
<accession>A0A0F9P0P5</accession>
<dbReference type="GO" id="GO:0015288">
    <property type="term" value="F:porin activity"/>
    <property type="evidence" value="ECO:0007669"/>
    <property type="project" value="InterPro"/>
</dbReference>
<dbReference type="GO" id="GO:0016020">
    <property type="term" value="C:membrane"/>
    <property type="evidence" value="ECO:0007669"/>
    <property type="project" value="InterPro"/>
</dbReference>
<reference evidence="2" key="1">
    <citation type="journal article" date="2015" name="Nature">
        <title>Complex archaea that bridge the gap between prokaryotes and eukaryotes.</title>
        <authorList>
            <person name="Spang A."/>
            <person name="Saw J.H."/>
            <person name="Jorgensen S.L."/>
            <person name="Zaremba-Niedzwiedzka K."/>
            <person name="Martijn J."/>
            <person name="Lind A.E."/>
            <person name="van Eijk R."/>
            <person name="Schleper C."/>
            <person name="Guy L."/>
            <person name="Ettema T.J."/>
        </authorList>
    </citation>
    <scope>NUCLEOTIDE SEQUENCE</scope>
</reference>
<sequence length="372" mass="39198">MKKFASRSVIFAAATTAFTVAAPASAVEFKISGQVDKAFVAADNGEDNDIGFVDNNGSNTRFRVLGSQDFDNGMTVGLNYEVGLTNDISTGFDINNSNNTDKTFLDVRKTEVYFGGNFGKVSLGKGDGAANGTSEVDLSGTQYLGGGSAHYYASGISFLDDNGVAVGTIGGAAYNNLDALSRNNRVRYDTPAFGGLVLSASVASGKAFETAARYATEFGNGGKFAAAVDFLDSQDKDALISQGGVRTFDGSFKEYGGSASVLLSSGLNVSGMYKKRDSDTASAEGESYFVGVGYTVAKHHTQIGWGRSNDLANEGSEGNNYQLAYVYDLRSDIELFGSVRHVTLDNVENGGGVLIDAQDINYLYVGARVKFL</sequence>
<feature type="domain" description="Porin" evidence="1">
    <location>
        <begin position="14"/>
        <end position="345"/>
    </location>
</feature>
<dbReference type="InterPro" id="IPR033900">
    <property type="entry name" value="Gram_neg_porin_domain"/>
</dbReference>
<dbReference type="Pfam" id="PF13609">
    <property type="entry name" value="Porin_4"/>
    <property type="match status" value="1"/>
</dbReference>
<evidence type="ECO:0000259" key="1">
    <source>
        <dbReference type="Pfam" id="PF13609"/>
    </source>
</evidence>
<dbReference type="Gene3D" id="2.40.160.10">
    <property type="entry name" value="Porin"/>
    <property type="match status" value="1"/>
</dbReference>
<dbReference type="AlphaFoldDB" id="A0A0F9P0P5"/>
<protein>
    <recommendedName>
        <fullName evidence="1">Porin domain-containing protein</fullName>
    </recommendedName>
</protein>
<organism evidence="2">
    <name type="scientific">marine sediment metagenome</name>
    <dbReference type="NCBI Taxonomy" id="412755"/>
    <lineage>
        <taxon>unclassified sequences</taxon>
        <taxon>metagenomes</taxon>
        <taxon>ecological metagenomes</taxon>
    </lineage>
</organism>
<comment type="caution">
    <text evidence="2">The sequence shown here is derived from an EMBL/GenBank/DDBJ whole genome shotgun (WGS) entry which is preliminary data.</text>
</comment>
<evidence type="ECO:0000313" key="2">
    <source>
        <dbReference type="EMBL" id="KKM94660.1"/>
    </source>
</evidence>
<dbReference type="SUPFAM" id="SSF56935">
    <property type="entry name" value="Porins"/>
    <property type="match status" value="1"/>
</dbReference>
<name>A0A0F9P0P5_9ZZZZ</name>
<proteinExistence type="predicted"/>